<dbReference type="Proteomes" id="UP001152888">
    <property type="component" value="Unassembled WGS sequence"/>
</dbReference>
<proteinExistence type="predicted"/>
<comment type="caution">
    <text evidence="2">The sequence shown here is derived from an EMBL/GenBank/DDBJ whole genome shotgun (WGS) entry which is preliminary data.</text>
</comment>
<organism evidence="2 3">
    <name type="scientific">Acanthoscelides obtectus</name>
    <name type="common">Bean weevil</name>
    <name type="synonym">Bruchus obtectus</name>
    <dbReference type="NCBI Taxonomy" id="200917"/>
    <lineage>
        <taxon>Eukaryota</taxon>
        <taxon>Metazoa</taxon>
        <taxon>Ecdysozoa</taxon>
        <taxon>Arthropoda</taxon>
        <taxon>Hexapoda</taxon>
        <taxon>Insecta</taxon>
        <taxon>Pterygota</taxon>
        <taxon>Neoptera</taxon>
        <taxon>Endopterygota</taxon>
        <taxon>Coleoptera</taxon>
        <taxon>Polyphaga</taxon>
        <taxon>Cucujiformia</taxon>
        <taxon>Chrysomeloidea</taxon>
        <taxon>Chrysomelidae</taxon>
        <taxon>Bruchinae</taxon>
        <taxon>Bruchini</taxon>
        <taxon>Acanthoscelides</taxon>
    </lineage>
</organism>
<reference evidence="2" key="1">
    <citation type="submission" date="2022-03" db="EMBL/GenBank/DDBJ databases">
        <authorList>
            <person name="Sayadi A."/>
        </authorList>
    </citation>
    <scope>NUCLEOTIDE SEQUENCE</scope>
</reference>
<keyword evidence="1" id="KW-0812">Transmembrane</keyword>
<sequence length="55" mass="6036">MVRKSSGLHGLFVLGTGVIILLLMTSNNFFLNCVAYSVKFLETSRVPLLKALLPL</sequence>
<evidence type="ECO:0000256" key="1">
    <source>
        <dbReference type="SAM" id="Phobius"/>
    </source>
</evidence>
<keyword evidence="1" id="KW-1133">Transmembrane helix</keyword>
<keyword evidence="3" id="KW-1185">Reference proteome</keyword>
<name>A0A9P0MJM7_ACAOB</name>
<accession>A0A9P0MJM7</accession>
<feature type="transmembrane region" description="Helical" evidence="1">
    <location>
        <begin position="12"/>
        <end position="38"/>
    </location>
</feature>
<dbReference type="EMBL" id="CAKOFQ010008382">
    <property type="protein sequence ID" value="CAH2013865.1"/>
    <property type="molecule type" value="Genomic_DNA"/>
</dbReference>
<evidence type="ECO:0000313" key="3">
    <source>
        <dbReference type="Proteomes" id="UP001152888"/>
    </source>
</evidence>
<evidence type="ECO:0000313" key="2">
    <source>
        <dbReference type="EMBL" id="CAH2013865.1"/>
    </source>
</evidence>
<gene>
    <name evidence="2" type="ORF">ACAOBT_LOCUS33711</name>
</gene>
<keyword evidence="1" id="KW-0472">Membrane</keyword>
<dbReference type="AlphaFoldDB" id="A0A9P0MJM7"/>
<protein>
    <submittedName>
        <fullName evidence="2">Uncharacterized protein</fullName>
    </submittedName>
</protein>